<dbReference type="EMBL" id="SOML01000005">
    <property type="protein sequence ID" value="TFD96348.1"/>
    <property type="molecule type" value="Genomic_DNA"/>
</dbReference>
<keyword evidence="3" id="KW-1185">Reference proteome</keyword>
<accession>A0A4Y8L2R5</accession>
<proteinExistence type="predicted"/>
<dbReference type="AlphaFoldDB" id="A0A4Y8L2R5"/>
<dbReference type="RefSeq" id="WP_026626153.1">
    <property type="nucleotide sequence ID" value="NZ_JAWZLG010000107.1"/>
</dbReference>
<feature type="domain" description="Alginate export" evidence="1">
    <location>
        <begin position="29"/>
        <end position="354"/>
    </location>
</feature>
<dbReference type="InterPro" id="IPR025388">
    <property type="entry name" value="Alginate_export_dom"/>
</dbReference>
<evidence type="ECO:0000313" key="2">
    <source>
        <dbReference type="EMBL" id="TFD96348.1"/>
    </source>
</evidence>
<dbReference type="OrthoDB" id="1070463at2"/>
<evidence type="ECO:0000259" key="1">
    <source>
        <dbReference type="Pfam" id="PF13372"/>
    </source>
</evidence>
<dbReference type="Proteomes" id="UP000297861">
    <property type="component" value="Unassembled WGS sequence"/>
</dbReference>
<dbReference type="STRING" id="1121485.GCA_000426485_02227"/>
<gene>
    <name evidence="2" type="ORF">E2605_09245</name>
</gene>
<reference evidence="2 3" key="1">
    <citation type="submission" date="2019-03" db="EMBL/GenBank/DDBJ databases">
        <title>San Antonio Military Medical Center submission to MRSN (WRAIR), pending publication.</title>
        <authorList>
            <person name="Blyth D.M."/>
            <person name="Mccarthy S.L."/>
            <person name="Schall S.E."/>
            <person name="Stam J.A."/>
            <person name="Ong A.C."/>
            <person name="Mcgann P.T."/>
        </authorList>
    </citation>
    <scope>NUCLEOTIDE SEQUENCE [LARGE SCALE GENOMIC DNA]</scope>
    <source>
        <strain evidence="2 3">MRSN571793</strain>
    </source>
</reference>
<comment type="caution">
    <text evidence="2">The sequence shown here is derived from an EMBL/GenBank/DDBJ whole genome shotgun (WGS) entry which is preliminary data.</text>
</comment>
<organism evidence="2 3">
    <name type="scientific">Dysgonomonas capnocytophagoides</name>
    <dbReference type="NCBI Taxonomy" id="45254"/>
    <lineage>
        <taxon>Bacteria</taxon>
        <taxon>Pseudomonadati</taxon>
        <taxon>Bacteroidota</taxon>
        <taxon>Bacteroidia</taxon>
        <taxon>Bacteroidales</taxon>
        <taxon>Dysgonomonadaceae</taxon>
        <taxon>Dysgonomonas</taxon>
    </lineage>
</organism>
<name>A0A4Y8L2R5_9BACT</name>
<protein>
    <recommendedName>
        <fullName evidence="1">Alginate export domain-containing protein</fullName>
    </recommendedName>
</protein>
<dbReference type="Pfam" id="PF13372">
    <property type="entry name" value="Alginate_exp"/>
    <property type="match status" value="1"/>
</dbReference>
<sequence>MDKKKFYSGICFGLFLIFLQEPVYSQSVKIDGEIRTRAEYRNGFQSPLADTLHNATIGSLRTRLNVTYSDDKIKAKITLQDSRTYGQTGINSTNNSLGLYEAWGAYMFTPELSATLGRQSLEYDDKRLFSAANWSNTGNSHDLLLLKYETKTGVKAHLGSAWNNGSDVLYESAYTVSKSYKMMTYIWLAKSFGKFDATALWINDGFQRGTTNDLINRLSYRNTIGGNLGFKDKTIPYSFYATAYYQFGHNPKDKSLRGYLLALKNQYSLTNQWSITLGGDYFSGSKSDLESGKDRTFNKLYGVNHSFNGSMEYWATLPTQGLSDLYAGITFKSNSKFNVDATFHTFSLTKELSSTDKKNIGSELDITANYTISPEITLQGGWSAYFKTDQTNTVKKQVNIDTKFPTWAYVMISFKPTFFSKK</sequence>
<evidence type="ECO:0000313" key="3">
    <source>
        <dbReference type="Proteomes" id="UP000297861"/>
    </source>
</evidence>